<dbReference type="FunFam" id="3.40.50.720:FF:000084">
    <property type="entry name" value="Short-chain dehydrogenase reductase"/>
    <property type="match status" value="1"/>
</dbReference>
<comment type="similarity">
    <text evidence="1">Belongs to the short-chain dehydrogenases/reductases (SDR) family.</text>
</comment>
<dbReference type="CDD" id="cd05233">
    <property type="entry name" value="SDR_c"/>
    <property type="match status" value="1"/>
</dbReference>
<gene>
    <name evidence="3" type="ordered locus">MAV_3097</name>
</gene>
<organism evidence="3 4">
    <name type="scientific">Mycobacterium avium (strain 104)</name>
    <dbReference type="NCBI Taxonomy" id="243243"/>
    <lineage>
        <taxon>Bacteria</taxon>
        <taxon>Bacillati</taxon>
        <taxon>Actinomycetota</taxon>
        <taxon>Actinomycetes</taxon>
        <taxon>Mycobacteriales</taxon>
        <taxon>Mycobacteriaceae</taxon>
        <taxon>Mycobacterium</taxon>
        <taxon>Mycobacterium avium complex (MAC)</taxon>
    </lineage>
</organism>
<dbReference type="InterPro" id="IPR002347">
    <property type="entry name" value="SDR_fam"/>
</dbReference>
<dbReference type="Gene3D" id="3.40.50.720">
    <property type="entry name" value="NAD(P)-binding Rossmann-like Domain"/>
    <property type="match status" value="1"/>
</dbReference>
<dbReference type="PANTHER" id="PTHR24321">
    <property type="entry name" value="DEHYDROGENASES, SHORT CHAIN"/>
    <property type="match status" value="1"/>
</dbReference>
<evidence type="ECO:0000256" key="1">
    <source>
        <dbReference type="ARBA" id="ARBA00006484"/>
    </source>
</evidence>
<dbReference type="PANTHER" id="PTHR24321:SF14">
    <property type="entry name" value="SHORT-CHAIN TYPE DEHYDROGENASE_REDUCTASE BLR2146-RELATED"/>
    <property type="match status" value="1"/>
</dbReference>
<sequence length="256" mass="26992">MRGLQGKTFIVAGGATGIGAATAERLASEGAAVTVGDINIEGANATVGRITQSGGRAIAVEFDLADDASVRNLVQKTIGEFGALHGLHNVGADLSAENLGRDTTLLDTDFDVWRRTLDVNLLGYVRTSRAVLAHLLQQGSGSIVNTSSGGSLGTDPMHVAYNAAKAAVNQLTRHIANNWGAQGVRCNGVMPGLVMGETQKQQNDIQLQQMFLQAAKVTRLGEPRDIAAITAFLLSDEAEWINGQVWYIGGASHMRQ</sequence>
<dbReference type="InterPro" id="IPR036291">
    <property type="entry name" value="NAD(P)-bd_dom_sf"/>
</dbReference>
<dbReference type="InterPro" id="IPR020904">
    <property type="entry name" value="Sc_DH/Rdtase_CS"/>
</dbReference>
<evidence type="ECO:0000256" key="2">
    <source>
        <dbReference type="ARBA" id="ARBA00023002"/>
    </source>
</evidence>
<dbReference type="Proteomes" id="UP000001574">
    <property type="component" value="Chromosome"/>
</dbReference>
<evidence type="ECO:0000313" key="3">
    <source>
        <dbReference type="EMBL" id="ABK65837.1"/>
    </source>
</evidence>
<accession>A0A0H2ZVG6</accession>
<dbReference type="RefSeq" id="WP_011725250.1">
    <property type="nucleotide sequence ID" value="NC_008595.1"/>
</dbReference>
<dbReference type="Pfam" id="PF13561">
    <property type="entry name" value="adh_short_C2"/>
    <property type="match status" value="1"/>
</dbReference>
<dbReference type="KEGG" id="mav:MAV_3097"/>
<dbReference type="PRINTS" id="PR00081">
    <property type="entry name" value="GDHRDH"/>
</dbReference>
<dbReference type="EMBL" id="CP000479">
    <property type="protein sequence ID" value="ABK65837.1"/>
    <property type="molecule type" value="Genomic_DNA"/>
</dbReference>
<evidence type="ECO:0000313" key="4">
    <source>
        <dbReference type="Proteomes" id="UP000001574"/>
    </source>
</evidence>
<reference evidence="3 4" key="1">
    <citation type="submission" date="2006-10" db="EMBL/GenBank/DDBJ databases">
        <authorList>
            <person name="Fleischmann R.D."/>
            <person name="Dodson R.J."/>
            <person name="Haft D.H."/>
            <person name="Merkel J.S."/>
            <person name="Nelson W.C."/>
            <person name="Fraser C.M."/>
        </authorList>
    </citation>
    <scope>NUCLEOTIDE SEQUENCE [LARGE SCALE GENOMIC DNA]</scope>
    <source>
        <strain evidence="3 4">104</strain>
    </source>
</reference>
<dbReference type="HOGENOM" id="CLU_010194_1_0_11"/>
<proteinExistence type="inferred from homology"/>
<protein>
    <submittedName>
        <fullName evidence="3">NAD dependent epimerase/dehydratase family protein</fullName>
    </submittedName>
</protein>
<dbReference type="PROSITE" id="PS00061">
    <property type="entry name" value="ADH_SHORT"/>
    <property type="match status" value="1"/>
</dbReference>
<dbReference type="SUPFAM" id="SSF51735">
    <property type="entry name" value="NAD(P)-binding Rossmann-fold domains"/>
    <property type="match status" value="1"/>
</dbReference>
<dbReference type="AlphaFoldDB" id="A0A0H2ZVG6"/>
<dbReference type="GO" id="GO:0016491">
    <property type="term" value="F:oxidoreductase activity"/>
    <property type="evidence" value="ECO:0007669"/>
    <property type="project" value="UniProtKB-KW"/>
</dbReference>
<name>A0A0H2ZVG6_MYCA1</name>
<keyword evidence="2" id="KW-0560">Oxidoreductase</keyword>